<dbReference type="GO" id="GO:0005506">
    <property type="term" value="F:iron ion binding"/>
    <property type="evidence" value="ECO:0007669"/>
    <property type="project" value="InterPro"/>
</dbReference>
<dbReference type="AlphaFoldDB" id="A0A0F0IIJ0"/>
<feature type="binding site" description="axial binding residue" evidence="9">
    <location>
        <position position="475"/>
    </location>
    <ligand>
        <name>heme</name>
        <dbReference type="ChEBI" id="CHEBI:30413"/>
    </ligand>
    <ligandPart>
        <name>Fe</name>
        <dbReference type="ChEBI" id="CHEBI:18248"/>
    </ligandPart>
</feature>
<feature type="transmembrane region" description="Helical" evidence="10">
    <location>
        <begin position="12"/>
        <end position="29"/>
    </location>
</feature>
<evidence type="ECO:0000256" key="1">
    <source>
        <dbReference type="ARBA" id="ARBA00001971"/>
    </source>
</evidence>
<sequence length="734" mass="82545">MVIAISDLVGTYGARVTLVSAVVIVLRFLQEMLKVRLLFYRLRKQGLPMPKWNFAAGNLQMLPDLMKRHPKGSQQSEAFTLLSYDFASSDNCFYIDVWPFTKPLLVVNSPDLAVQACQTYALPKPPVLAKFFNPFAGGPNIFTINGSEWKRNRGLFNPAFSASNILQHTPHIVEEAQEYVEILREHARKGDTFTLDKMTCDYALDIIGRVAMKARLHSQRGRNPVAAALRSQVEWHCQDEQMNPFIRWNPMRPIMQWYNGRTMNQYIGTELDKRYEAWRQSKPSTRPNSIIDIVLAEYMSTRPARATLDPEFKSWATTQLRTFLFAGHDSTAATIVYSIYLLSKHPEILSKVRTEHDEVFGSDISAAAGILKQHPGLINRLPYTLAVIKETLRLFPAASALREGQPGVYLQDKTCTKYPTEGLCIWIIHGGIQRNPNYWPDPHAFKPERWLVGPDHPLYPPKGAWRPFEQGLRDCIGQALALLDVKITLVLTLREFDFQDQYAEWDRLHPRSGPKTVFGERAYQIPQALIVESLETGAFAPCSQLSGAESPSPTTIVSCCCVYSLSESIQSFVVYANLYYGYKQNGYNPIFRCGHYDGKGRIGECISSKGRMGAAVFTTGLYIDMVLSLNTPTTSTLEDGALGGCHWDIAHTNRIKSAEQWLQEADTRGWHTGLGSLRDRVNSLNPVTKLTEDQWTGSTPVSTAKQSYLLLFLDGDSYSVRPPSIHGSGAQISD</sequence>
<accession>A0A0F0IIJ0</accession>
<dbReference type="InterPro" id="IPR002401">
    <property type="entry name" value="Cyt_P450_E_grp-I"/>
</dbReference>
<dbReference type="Proteomes" id="UP000033540">
    <property type="component" value="Unassembled WGS sequence"/>
</dbReference>
<dbReference type="STRING" id="1403190.A0A0F0IIJ0"/>
<dbReference type="Pfam" id="PF00067">
    <property type="entry name" value="p450"/>
    <property type="match status" value="1"/>
</dbReference>
<reference evidence="11 12" key="1">
    <citation type="submission" date="2015-02" db="EMBL/GenBank/DDBJ databases">
        <title>Draft genome sequence of Aspergillus parasiticus SU-1.</title>
        <authorList>
            <person name="Yu J."/>
            <person name="Fedorova N."/>
            <person name="Yin Y."/>
            <person name="Losada L."/>
            <person name="Zafar N."/>
            <person name="Taujale R."/>
            <person name="Ehrlich K.C."/>
            <person name="Bhatnagar D."/>
            <person name="Cleveland T.E."/>
            <person name="Bennett J.W."/>
            <person name="Nierman W.C."/>
        </authorList>
    </citation>
    <scope>NUCLEOTIDE SEQUENCE [LARGE SCALE GENOMIC DNA]</scope>
    <source>
        <strain evidence="12">ATCC 56775 / NRRL 5862 / SRRC 143 / SU-1</strain>
    </source>
</reference>
<evidence type="ECO:0000313" key="11">
    <source>
        <dbReference type="EMBL" id="KJK67515.1"/>
    </source>
</evidence>
<dbReference type="EMBL" id="JZEE01000191">
    <property type="protein sequence ID" value="KJK67515.1"/>
    <property type="molecule type" value="Genomic_DNA"/>
</dbReference>
<dbReference type="GO" id="GO:0016705">
    <property type="term" value="F:oxidoreductase activity, acting on paired donors, with incorporation or reduction of molecular oxygen"/>
    <property type="evidence" value="ECO:0007669"/>
    <property type="project" value="InterPro"/>
</dbReference>
<organism evidence="11 12">
    <name type="scientific">Aspergillus parasiticus (strain ATCC 56775 / NRRL 5862 / SRRC 143 / SU-1)</name>
    <dbReference type="NCBI Taxonomy" id="1403190"/>
    <lineage>
        <taxon>Eukaryota</taxon>
        <taxon>Fungi</taxon>
        <taxon>Dikarya</taxon>
        <taxon>Ascomycota</taxon>
        <taxon>Pezizomycotina</taxon>
        <taxon>Eurotiomycetes</taxon>
        <taxon>Eurotiomycetidae</taxon>
        <taxon>Eurotiales</taxon>
        <taxon>Aspergillaceae</taxon>
        <taxon>Aspergillus</taxon>
        <taxon>Aspergillus subgen. Circumdati</taxon>
    </lineage>
</organism>
<keyword evidence="6" id="KW-0560">Oxidoreductase</keyword>
<dbReference type="OrthoDB" id="10029320at2759"/>
<evidence type="ECO:0000256" key="10">
    <source>
        <dbReference type="SAM" id="Phobius"/>
    </source>
</evidence>
<gene>
    <name evidence="11" type="ORF">P875_00117093</name>
</gene>
<dbReference type="PRINTS" id="PR00463">
    <property type="entry name" value="EP450I"/>
</dbReference>
<keyword evidence="10" id="KW-0812">Transmembrane</keyword>
<evidence type="ECO:0000313" key="12">
    <source>
        <dbReference type="Proteomes" id="UP000033540"/>
    </source>
</evidence>
<protein>
    <submittedName>
        <fullName evidence="11">Cytochrome P450</fullName>
    </submittedName>
</protein>
<comment type="similarity">
    <text evidence="3">Belongs to the cytochrome P450 family.</text>
</comment>
<dbReference type="CDD" id="cd11051">
    <property type="entry name" value="CYP59-like"/>
    <property type="match status" value="1"/>
</dbReference>
<evidence type="ECO:0000256" key="2">
    <source>
        <dbReference type="ARBA" id="ARBA00005179"/>
    </source>
</evidence>
<dbReference type="PRINTS" id="PR00385">
    <property type="entry name" value="P450"/>
</dbReference>
<dbReference type="InterPro" id="IPR001128">
    <property type="entry name" value="Cyt_P450"/>
</dbReference>
<evidence type="ECO:0000256" key="4">
    <source>
        <dbReference type="ARBA" id="ARBA00022617"/>
    </source>
</evidence>
<proteinExistence type="inferred from homology"/>
<evidence type="ECO:0000256" key="9">
    <source>
        <dbReference type="PIRSR" id="PIRSR602401-1"/>
    </source>
</evidence>
<evidence type="ECO:0000256" key="7">
    <source>
        <dbReference type="ARBA" id="ARBA00023004"/>
    </source>
</evidence>
<dbReference type="Gene3D" id="1.10.630.10">
    <property type="entry name" value="Cytochrome P450"/>
    <property type="match status" value="1"/>
</dbReference>
<comment type="pathway">
    <text evidence="2">Secondary metabolite biosynthesis.</text>
</comment>
<dbReference type="InterPro" id="IPR050121">
    <property type="entry name" value="Cytochrome_P450_monoxygenase"/>
</dbReference>
<keyword evidence="10" id="KW-1133">Transmembrane helix</keyword>
<evidence type="ECO:0000256" key="8">
    <source>
        <dbReference type="ARBA" id="ARBA00023033"/>
    </source>
</evidence>
<comment type="caution">
    <text evidence="11">The sequence shown here is derived from an EMBL/GenBank/DDBJ whole genome shotgun (WGS) entry which is preliminary data.</text>
</comment>
<evidence type="ECO:0000256" key="3">
    <source>
        <dbReference type="ARBA" id="ARBA00010617"/>
    </source>
</evidence>
<keyword evidence="4 9" id="KW-0349">Heme</keyword>
<dbReference type="PANTHER" id="PTHR24305:SF107">
    <property type="entry name" value="P450, PUTATIVE (EUROFUNG)-RELATED"/>
    <property type="match status" value="1"/>
</dbReference>
<dbReference type="GO" id="GO:0020037">
    <property type="term" value="F:heme binding"/>
    <property type="evidence" value="ECO:0007669"/>
    <property type="project" value="InterPro"/>
</dbReference>
<dbReference type="InterPro" id="IPR036396">
    <property type="entry name" value="Cyt_P450_sf"/>
</dbReference>
<keyword evidence="10" id="KW-0472">Membrane</keyword>
<evidence type="ECO:0000256" key="6">
    <source>
        <dbReference type="ARBA" id="ARBA00023002"/>
    </source>
</evidence>
<keyword evidence="8" id="KW-0503">Monooxygenase</keyword>
<keyword evidence="7 9" id="KW-0408">Iron</keyword>
<dbReference type="PANTHER" id="PTHR24305">
    <property type="entry name" value="CYTOCHROME P450"/>
    <property type="match status" value="1"/>
</dbReference>
<evidence type="ECO:0000256" key="5">
    <source>
        <dbReference type="ARBA" id="ARBA00022723"/>
    </source>
</evidence>
<dbReference type="GO" id="GO:0004497">
    <property type="term" value="F:monooxygenase activity"/>
    <property type="evidence" value="ECO:0007669"/>
    <property type="project" value="UniProtKB-KW"/>
</dbReference>
<keyword evidence="5 9" id="KW-0479">Metal-binding</keyword>
<name>A0A0F0IIJ0_ASPPU</name>
<dbReference type="SUPFAM" id="SSF48264">
    <property type="entry name" value="Cytochrome P450"/>
    <property type="match status" value="1"/>
</dbReference>
<comment type="cofactor">
    <cofactor evidence="1 9">
        <name>heme</name>
        <dbReference type="ChEBI" id="CHEBI:30413"/>
    </cofactor>
</comment>